<comment type="caution">
    <text evidence="6">The sequence shown here is derived from an EMBL/GenBank/DDBJ whole genome shotgun (WGS) entry which is preliminary data.</text>
</comment>
<keyword evidence="2" id="KW-0805">Transcription regulation</keyword>
<keyword evidence="7" id="KW-1185">Reference proteome</keyword>
<dbReference type="Gene3D" id="1.10.10.10">
    <property type="entry name" value="Winged helix-like DNA-binding domain superfamily/Winged helix DNA-binding domain"/>
    <property type="match status" value="1"/>
</dbReference>
<reference evidence="6" key="1">
    <citation type="submission" date="2022-10" db="EMBL/GenBank/DDBJ databases">
        <title>Hoeflea sp. J2-29, isolated from marine algae.</title>
        <authorList>
            <person name="Kristyanto S."/>
            <person name="Kim J.M."/>
            <person name="Jeon C.O."/>
        </authorList>
    </citation>
    <scope>NUCLEOTIDE SEQUENCE</scope>
    <source>
        <strain evidence="6">J2-29</strain>
    </source>
</reference>
<dbReference type="PRINTS" id="PR00039">
    <property type="entry name" value="HTHLYSR"/>
</dbReference>
<feature type="domain" description="HTH lysR-type" evidence="5">
    <location>
        <begin position="9"/>
        <end position="66"/>
    </location>
</feature>
<dbReference type="Pfam" id="PF03466">
    <property type="entry name" value="LysR_substrate"/>
    <property type="match status" value="1"/>
</dbReference>
<dbReference type="Gene3D" id="3.40.190.10">
    <property type="entry name" value="Periplasmic binding protein-like II"/>
    <property type="match status" value="2"/>
</dbReference>
<keyword evidence="4" id="KW-0804">Transcription</keyword>
<evidence type="ECO:0000256" key="3">
    <source>
        <dbReference type="ARBA" id="ARBA00023125"/>
    </source>
</evidence>
<dbReference type="PROSITE" id="PS50931">
    <property type="entry name" value="HTH_LYSR"/>
    <property type="match status" value="1"/>
</dbReference>
<dbReference type="InterPro" id="IPR005119">
    <property type="entry name" value="LysR_subst-bd"/>
</dbReference>
<accession>A0ABT3YJ24</accession>
<evidence type="ECO:0000256" key="2">
    <source>
        <dbReference type="ARBA" id="ARBA00023015"/>
    </source>
</evidence>
<evidence type="ECO:0000259" key="5">
    <source>
        <dbReference type="PROSITE" id="PS50931"/>
    </source>
</evidence>
<evidence type="ECO:0000313" key="6">
    <source>
        <dbReference type="EMBL" id="MCY0095612.1"/>
    </source>
</evidence>
<dbReference type="PANTHER" id="PTHR30537:SF74">
    <property type="entry name" value="HTH-TYPE TRANSCRIPTIONAL REGULATOR TRPI"/>
    <property type="match status" value="1"/>
</dbReference>
<evidence type="ECO:0000256" key="4">
    <source>
        <dbReference type="ARBA" id="ARBA00023163"/>
    </source>
</evidence>
<dbReference type="SUPFAM" id="SSF53850">
    <property type="entry name" value="Periplasmic binding protein-like II"/>
    <property type="match status" value="1"/>
</dbReference>
<proteinExistence type="inferred from homology"/>
<name>A0ABT3YJ24_9HYPH</name>
<dbReference type="Proteomes" id="UP001081283">
    <property type="component" value="Unassembled WGS sequence"/>
</dbReference>
<comment type="similarity">
    <text evidence="1">Belongs to the LysR transcriptional regulatory family.</text>
</comment>
<dbReference type="Pfam" id="PF00126">
    <property type="entry name" value="HTH_1"/>
    <property type="match status" value="1"/>
</dbReference>
<dbReference type="SUPFAM" id="SSF46785">
    <property type="entry name" value="Winged helix' DNA-binding domain"/>
    <property type="match status" value="1"/>
</dbReference>
<evidence type="ECO:0000256" key="1">
    <source>
        <dbReference type="ARBA" id="ARBA00009437"/>
    </source>
</evidence>
<keyword evidence="3" id="KW-0238">DNA-binding</keyword>
<sequence length="290" mass="31791">MSLSKTGRLPLEWVRVFEAAGRTGSFTAAAAEIGLTQAAVSQRIRNLEQLVGVSLFSRQPRGVILTVDGEAWLPYVTQSLQALNRSADELFGKAPDRIVMSASASVAQLWIVPRLAALRDRPKFQISMTTMTIEPDFAKANATIEIRYVRDPRPPGRATRLYREHLVPMSAPGLLDNNTSWWKLPRITVSGPRPGWQEWAVQTGDAATAVPNYRFDNYVSAHAAALAGLGVMLGSVPLSGPDLASGKLIRLSDKALTPDAGYWMTAIEDMLTRKNWEELVAMFCEPSEPA</sequence>
<organism evidence="6 7">
    <name type="scientific">Hoeflea ulvae</name>
    <dbReference type="NCBI Taxonomy" id="2983764"/>
    <lineage>
        <taxon>Bacteria</taxon>
        <taxon>Pseudomonadati</taxon>
        <taxon>Pseudomonadota</taxon>
        <taxon>Alphaproteobacteria</taxon>
        <taxon>Hyphomicrobiales</taxon>
        <taxon>Rhizobiaceae</taxon>
        <taxon>Hoeflea</taxon>
    </lineage>
</organism>
<protein>
    <submittedName>
        <fullName evidence="6">LysR family transcriptional regulator</fullName>
    </submittedName>
</protein>
<evidence type="ECO:0000313" key="7">
    <source>
        <dbReference type="Proteomes" id="UP001081283"/>
    </source>
</evidence>
<dbReference type="InterPro" id="IPR000847">
    <property type="entry name" value="LysR_HTH_N"/>
</dbReference>
<dbReference type="InterPro" id="IPR058163">
    <property type="entry name" value="LysR-type_TF_proteobact-type"/>
</dbReference>
<dbReference type="EMBL" id="JAOVZQ010000001">
    <property type="protein sequence ID" value="MCY0095612.1"/>
    <property type="molecule type" value="Genomic_DNA"/>
</dbReference>
<dbReference type="RefSeq" id="WP_267613493.1">
    <property type="nucleotide sequence ID" value="NZ_JAOVZQ010000001.1"/>
</dbReference>
<dbReference type="InterPro" id="IPR036390">
    <property type="entry name" value="WH_DNA-bd_sf"/>
</dbReference>
<dbReference type="PANTHER" id="PTHR30537">
    <property type="entry name" value="HTH-TYPE TRANSCRIPTIONAL REGULATOR"/>
    <property type="match status" value="1"/>
</dbReference>
<dbReference type="InterPro" id="IPR036388">
    <property type="entry name" value="WH-like_DNA-bd_sf"/>
</dbReference>
<gene>
    <name evidence="6" type="ORF">OEG82_16540</name>
</gene>